<feature type="region of interest" description="Disordered" evidence="1">
    <location>
        <begin position="1225"/>
        <end position="1251"/>
    </location>
</feature>
<dbReference type="EMBL" id="JAGTXO010000005">
    <property type="protein sequence ID" value="KAG8468113.1"/>
    <property type="molecule type" value="Genomic_DNA"/>
</dbReference>
<dbReference type="Pfam" id="PF12257">
    <property type="entry name" value="IML1"/>
    <property type="match status" value="1"/>
</dbReference>
<feature type="compositionally biased region" description="Low complexity" evidence="1">
    <location>
        <begin position="911"/>
        <end position="922"/>
    </location>
</feature>
<keyword evidence="4" id="KW-1185">Reference proteome</keyword>
<evidence type="ECO:0000313" key="3">
    <source>
        <dbReference type="EMBL" id="KAG8468113.1"/>
    </source>
</evidence>
<dbReference type="GO" id="GO:0010508">
    <property type="term" value="P:positive regulation of autophagy"/>
    <property type="evidence" value="ECO:0007669"/>
    <property type="project" value="TreeGrafter"/>
</dbReference>
<dbReference type="GO" id="GO:1990130">
    <property type="term" value="C:GATOR1 complex"/>
    <property type="evidence" value="ECO:0007669"/>
    <property type="project" value="TreeGrafter"/>
</dbReference>
<feature type="region of interest" description="Disordered" evidence="1">
    <location>
        <begin position="682"/>
        <end position="712"/>
    </location>
</feature>
<dbReference type="OrthoDB" id="39497at2759"/>
<feature type="compositionally biased region" description="Gly residues" evidence="1">
    <location>
        <begin position="451"/>
        <end position="460"/>
    </location>
</feature>
<feature type="region of interest" description="Disordered" evidence="1">
    <location>
        <begin position="485"/>
        <end position="511"/>
    </location>
</feature>
<dbReference type="InterPro" id="IPR048255">
    <property type="entry name" value="IML1_N"/>
</dbReference>
<evidence type="ECO:0000313" key="4">
    <source>
        <dbReference type="Proteomes" id="UP000751190"/>
    </source>
</evidence>
<sequence length="1678" mass="172964">MVRVRLSIHDNVNHTSDTSHQQELLLNPELLPDVAPGDLLEIVPSDDPASSSQPSSAAAATAPGGAPPDPPSARLVLQVSEGSLAHAGARELAHGAAVSVVKVLADLFGLKARSAVLVRRLRSADEAGEAELDFVELLVKEQYISRAEIWQLQRGLLTTCVYAGKLVLHGGLRLQVQRLTLRATGRLCMCGLISARTRLVFRSRSQHFMLLLQLAAESYTFADDGELYFEKMVAFVSRLLAEWTRRGVTHSLTLVLFARRVRPAGGAGGGEGEPTDLFKVVCDRKTLVDWTQLVRLLKAEVLRFLPCAQWRAGVGGAAAADGASGCARAGERSAPGSPLVGAASAAPRASAWSTGARVNLSSAACGNLVEALNLSLDAIEEPFLNRELSKTGQQIVLVSPSSGYFECPAELLRLTSARMEASGTGCDLVCLGRPPRHTVPLILATVRAQGKEGGSSGGSASGPSSPLLGPTAAAHVAHATVPTGGTCSGGGGGGGGGGATPAGNGGRLGFELHSPDWLNTMFTDPPLPFNPAASRAVAAVTSANTLDLSRASEDGERGGDRGGGDRDDGHVPHALRGCADGSPPHARRARTLVWPLATRQPCEPPHGAELIDTAQSDVGMFTRACAAGASATVAAAAVAAAALAEGRLCEMPAGARRVPLLVGRTWPAMTAHAAAPIFRQAEHTHTDDRGREACGPGGTPSPQPSGMRRNGSHRFYCAGAGGGSGGLNAAVAGGGVPYSRSATFLPLDLLPPSTPPLPPFGAAAAAAAVAAGAAAGGGGRSRHAAPAGPGACAPHAMLTAAAGACDFARRRDEGACGGLDGSEGALLCFAENALGASVEPSLLAALEHGAQGGGPPASWQHGRLAAPTANASTRTTAQPHETGAAGRMHGLCTGAMCMSALAAGGGSSPETSAPSIGSASSTSLTEQLASADACAAASPPGAQAEHATARPRAGSLVACYPPPVSSRCSRGAGSYSSGGLFAPAGAAPVLPAAAGQPAHAHQPLPHLPTHRGLLAPVPNAERVSVAVRGLPNGGGAGCGGACTASAPLNMDSGWCAKPCGAPHVNPITPSPSSSHLHSLIYAHKSAHSGLLREPTAHSCLSADACVPFNPLESQPAPAGRLEPKGGARAVTARQWLHVVSSSLYSPSERMWLSLCEPALLPLRTDEVPPLLVHEDLSFDLASHTVDSSLLQPPRRGAEVRALLDELICQRLEQDFQLIAQPEQPDRAAQLGAPAPGGAGVPSAPPHSSTPARAPTCVAGGISSAEASSSFYLCMGHSFHLLQLKAKEDGVHADISVTMYRKKRAEQQLQCAYACHVCGADHDGYEPHAATFRSRQGALFNWNHLDFMVAGWIAWGEHEWMESRVVAFVLLSREGGRRANGAARGDAPLSSHPTDAAGARTESAAGGEEEEDDALRSIALEPDAFRKFVLGIESRVGVARDVAISDARAPSLSVRSRAPAATTSPAAPGARAAGAAREKLAQTLTSEGADGRALSTVVEMDRQMVPWRAWRLAFRWRLSVGVTVDELLAFLRRKALNADARLVQVPAGDTHVRSGRAMGGPFSPPFIVPCAHDVLPYALRALTSAHGGFDFVLEREGELGPGGPGARYVQRKGIALVEVRDARFAWVSNALHAPSGDEGGSKGGGGKVRSSLEMLADFRRLVALEHQRRQPPTSLREVA</sequence>
<feature type="compositionally biased region" description="Basic and acidic residues" evidence="1">
    <location>
        <begin position="682"/>
        <end position="692"/>
    </location>
</feature>
<dbReference type="PANTHER" id="PTHR13179">
    <property type="entry name" value="DEP DOMAIN CONTAINING PROTEIN 5"/>
    <property type="match status" value="1"/>
</dbReference>
<feature type="compositionally biased region" description="Low complexity" evidence="1">
    <location>
        <begin position="45"/>
        <end position="64"/>
    </location>
</feature>
<name>A0A8J6CHU3_DIALT</name>
<feature type="region of interest" description="Disordered" evidence="1">
    <location>
        <begin position="847"/>
        <end position="883"/>
    </location>
</feature>
<feature type="compositionally biased region" description="Polar residues" evidence="1">
    <location>
        <begin position="869"/>
        <end position="879"/>
    </location>
</feature>
<feature type="region of interest" description="Disordered" evidence="1">
    <location>
        <begin position="38"/>
        <end position="72"/>
    </location>
</feature>
<feature type="compositionally biased region" description="Basic and acidic residues" evidence="1">
    <location>
        <begin position="550"/>
        <end position="571"/>
    </location>
</feature>
<evidence type="ECO:0000259" key="2">
    <source>
        <dbReference type="Pfam" id="PF12257"/>
    </source>
</evidence>
<feature type="region of interest" description="Disordered" evidence="1">
    <location>
        <begin position="450"/>
        <end position="470"/>
    </location>
</feature>
<dbReference type="PANTHER" id="PTHR13179:SF8">
    <property type="entry name" value="GATOR COMPLEX PROTEIN DEPDC5"/>
    <property type="match status" value="1"/>
</dbReference>
<feature type="compositionally biased region" description="Low complexity" evidence="1">
    <location>
        <begin position="1394"/>
        <end position="1405"/>
    </location>
</feature>
<feature type="compositionally biased region" description="Low complexity" evidence="1">
    <location>
        <begin position="461"/>
        <end position="470"/>
    </location>
</feature>
<dbReference type="GO" id="GO:0005096">
    <property type="term" value="F:GTPase activator activity"/>
    <property type="evidence" value="ECO:0007669"/>
    <property type="project" value="InterPro"/>
</dbReference>
<gene>
    <name evidence="3" type="ORF">KFE25_007165</name>
</gene>
<feature type="region of interest" description="Disordered" evidence="1">
    <location>
        <begin position="1452"/>
        <end position="1475"/>
    </location>
</feature>
<reference evidence="3" key="1">
    <citation type="submission" date="2021-05" db="EMBL/GenBank/DDBJ databases">
        <title>The genome of the haptophyte Pavlova lutheri (Diacronema luteri, Pavlovales) - a model for lipid biosynthesis in eukaryotic algae.</title>
        <authorList>
            <person name="Hulatt C.J."/>
            <person name="Posewitz M.C."/>
        </authorList>
    </citation>
    <scope>NUCLEOTIDE SEQUENCE</scope>
    <source>
        <strain evidence="3">NIVA-4/92</strain>
    </source>
</reference>
<feature type="compositionally biased region" description="Gly residues" evidence="1">
    <location>
        <begin position="486"/>
        <end position="508"/>
    </location>
</feature>
<dbReference type="InterPro" id="IPR027244">
    <property type="entry name" value="IML1"/>
</dbReference>
<organism evidence="3 4">
    <name type="scientific">Diacronema lutheri</name>
    <name type="common">Unicellular marine alga</name>
    <name type="synonym">Monochrysis lutheri</name>
    <dbReference type="NCBI Taxonomy" id="2081491"/>
    <lineage>
        <taxon>Eukaryota</taxon>
        <taxon>Haptista</taxon>
        <taxon>Haptophyta</taxon>
        <taxon>Pavlovophyceae</taxon>
        <taxon>Pavlovales</taxon>
        <taxon>Pavlovaceae</taxon>
        <taxon>Diacronema</taxon>
    </lineage>
</organism>
<feature type="region of interest" description="Disordered" evidence="1">
    <location>
        <begin position="1378"/>
        <end position="1411"/>
    </location>
</feature>
<protein>
    <recommendedName>
        <fullName evidence="2">Vacuolar membrane-associated protein Iml1 N-terminal domain-containing protein</fullName>
    </recommendedName>
</protein>
<accession>A0A8J6CHU3</accession>
<dbReference type="Proteomes" id="UP000751190">
    <property type="component" value="Unassembled WGS sequence"/>
</dbReference>
<comment type="caution">
    <text evidence="3">The sequence shown here is derived from an EMBL/GenBank/DDBJ whole genome shotgun (WGS) entry which is preliminary data.</text>
</comment>
<feature type="domain" description="Vacuolar membrane-associated protein Iml1 N-terminal" evidence="2">
    <location>
        <begin position="135"/>
        <end position="442"/>
    </location>
</feature>
<feature type="compositionally biased region" description="Low complexity" evidence="1">
    <location>
        <begin position="1454"/>
        <end position="1474"/>
    </location>
</feature>
<feature type="region of interest" description="Disordered" evidence="1">
    <location>
        <begin position="903"/>
        <end position="922"/>
    </location>
</feature>
<dbReference type="GO" id="GO:1904262">
    <property type="term" value="P:negative regulation of TORC1 signaling"/>
    <property type="evidence" value="ECO:0007669"/>
    <property type="project" value="TreeGrafter"/>
</dbReference>
<evidence type="ECO:0000256" key="1">
    <source>
        <dbReference type="SAM" id="MobiDB-lite"/>
    </source>
</evidence>
<proteinExistence type="predicted"/>
<feature type="region of interest" description="Disordered" evidence="1">
    <location>
        <begin position="547"/>
        <end position="586"/>
    </location>
</feature>